<evidence type="ECO:0000313" key="2">
    <source>
        <dbReference type="EMBL" id="GHG96372.1"/>
    </source>
</evidence>
<evidence type="ECO:0000259" key="1">
    <source>
        <dbReference type="Pfam" id="PF02538"/>
    </source>
</evidence>
<dbReference type="RefSeq" id="WP_229861800.1">
    <property type="nucleotide sequence ID" value="NZ_BNAP01000016.1"/>
</dbReference>
<comment type="caution">
    <text evidence="2">The sequence shown here is derived from an EMBL/GenBank/DDBJ whole genome shotgun (WGS) entry which is preliminary data.</text>
</comment>
<protein>
    <submittedName>
        <fullName evidence="2">N-methylhydantoinase</fullName>
    </submittedName>
</protein>
<reference evidence="2" key="1">
    <citation type="journal article" date="2014" name="Int. J. Syst. Evol. Microbiol.">
        <title>Complete genome sequence of Corynebacterium casei LMG S-19264T (=DSM 44701T), isolated from a smear-ripened cheese.</title>
        <authorList>
            <consortium name="US DOE Joint Genome Institute (JGI-PGF)"/>
            <person name="Walter F."/>
            <person name="Albersmeier A."/>
            <person name="Kalinowski J."/>
            <person name="Ruckert C."/>
        </authorList>
    </citation>
    <scope>NUCLEOTIDE SEQUENCE</scope>
    <source>
        <strain evidence="2">CGMCC 1.7081</strain>
    </source>
</reference>
<dbReference type="Proteomes" id="UP000611500">
    <property type="component" value="Unassembled WGS sequence"/>
</dbReference>
<dbReference type="Pfam" id="PF02538">
    <property type="entry name" value="Hydantoinase_B"/>
    <property type="match status" value="1"/>
</dbReference>
<name>A0A8J3H7W0_9RHOB</name>
<dbReference type="PANTHER" id="PTHR11365:SF23">
    <property type="entry name" value="HYPOTHETICAL 5-OXOPROLINASE (EUROFUNG)-RELATED"/>
    <property type="match status" value="1"/>
</dbReference>
<dbReference type="GO" id="GO:0005829">
    <property type="term" value="C:cytosol"/>
    <property type="evidence" value="ECO:0007669"/>
    <property type="project" value="TreeGrafter"/>
</dbReference>
<sequence length="655" mass="72380">MNTMTPLPSQLDPVTFEVLKNSFITSVDQMAEQMLRTCYSFVIYNRDFSNGLHDAEGNSVAQGNQDIAVHVGTLHFTCKDVIRTFEGQMLPGDVYAINDPYAGGTHFCDVRLVRPIFDEDTLIGFSQSNGHWSDLGGSVPGSFDVTAKEMFREGMRLTPVRLFRAGEFCHDVAGMIAANTRDPASIIGDIHSQASATAVAEREVLRLVKKYGRDQVLQGMNEVQDYVERAVRSRIAALPDGTWETVDYIDSDPGQGEGMIPIRVKMTISGDRIHYDFTGSHPTIASIYNSAPGATFSAVVAGMKTFFPDLPLNSGFYRMIDVTAPENSVVSAEWPVAVTGFLMPFEKIMNAIFEMWSKIMPERAIACAFNLEYLLAGGRDLRTPEKPIFMFYEWLPGGWGGRNGKDGSDVTTACFGTGLMSQPNEGNERVNPTRTTEFQILRDSAGPGKWRGGTGVQKTSLLLDCEDAVMSYICDRERAVVWGVEGGLPSMPHGLSIRRNGEAETKWLGSVFSDYPVGTGDEFARPTAGGGGFGDPLERDPEAVRDDVIDDYVSVERASKDYGVVIREIDADLCAYEVDQAATETLRAEIRAKRRDWARMAPATVSEMYRKGEINTLDAVRRFATILDWETGAVLEKTTAQFRESFEKRTVAHWA</sequence>
<dbReference type="InterPro" id="IPR003692">
    <property type="entry name" value="Hydantoinase_B"/>
</dbReference>
<proteinExistence type="predicted"/>
<evidence type="ECO:0000313" key="3">
    <source>
        <dbReference type="Proteomes" id="UP000611500"/>
    </source>
</evidence>
<organism evidence="2 3">
    <name type="scientific">Pseudodonghicola xiamenensis</name>
    <dbReference type="NCBI Taxonomy" id="337702"/>
    <lineage>
        <taxon>Bacteria</taxon>
        <taxon>Pseudomonadati</taxon>
        <taxon>Pseudomonadota</taxon>
        <taxon>Alphaproteobacteria</taxon>
        <taxon>Rhodobacterales</taxon>
        <taxon>Paracoccaceae</taxon>
        <taxon>Pseudodonghicola</taxon>
    </lineage>
</organism>
<dbReference type="GO" id="GO:0017168">
    <property type="term" value="F:5-oxoprolinase (ATP-hydrolyzing) activity"/>
    <property type="evidence" value="ECO:0007669"/>
    <property type="project" value="TreeGrafter"/>
</dbReference>
<gene>
    <name evidence="2" type="ORF">GCM10010961_30700</name>
</gene>
<keyword evidence="3" id="KW-1185">Reference proteome</keyword>
<dbReference type="InterPro" id="IPR045079">
    <property type="entry name" value="Oxoprolinase-like"/>
</dbReference>
<dbReference type="AlphaFoldDB" id="A0A8J3H7W0"/>
<reference evidence="2" key="2">
    <citation type="submission" date="2020-09" db="EMBL/GenBank/DDBJ databases">
        <authorList>
            <person name="Sun Q."/>
            <person name="Zhou Y."/>
        </authorList>
    </citation>
    <scope>NUCLEOTIDE SEQUENCE</scope>
    <source>
        <strain evidence="2">CGMCC 1.7081</strain>
    </source>
</reference>
<accession>A0A8J3H7W0</accession>
<dbReference type="PANTHER" id="PTHR11365">
    <property type="entry name" value="5-OXOPROLINASE RELATED"/>
    <property type="match status" value="1"/>
</dbReference>
<feature type="domain" description="Hydantoinase B/oxoprolinase" evidence="1">
    <location>
        <begin position="12"/>
        <end position="536"/>
    </location>
</feature>
<dbReference type="EMBL" id="BNAP01000016">
    <property type="protein sequence ID" value="GHG96372.1"/>
    <property type="molecule type" value="Genomic_DNA"/>
</dbReference>
<dbReference type="GO" id="GO:0006749">
    <property type="term" value="P:glutathione metabolic process"/>
    <property type="evidence" value="ECO:0007669"/>
    <property type="project" value="TreeGrafter"/>
</dbReference>